<feature type="compositionally biased region" description="Polar residues" evidence="14">
    <location>
        <begin position="30"/>
        <end position="43"/>
    </location>
</feature>
<keyword evidence="9" id="KW-0904">Protein phosphatase</keyword>
<evidence type="ECO:0000256" key="2">
    <source>
        <dbReference type="ARBA" id="ARBA00001946"/>
    </source>
</evidence>
<sequence length="416" mass="46565">MYRSKAAKLLVNTERCPKINRSADTKDSPLVSNPNSFSHLNSADTKDSPLVSNPNSFSHLNESWHSGIEKFPSLAIHKLSGTNLLPKKTSRMERVTIDPKDVHIKKYGKVHVFVANSTAGPMKIKNEDMVRVVLNIKRPENFINEIWPQSSYFALYDGQGGKTCAAYLKEHLHAYIFTDGDFPYKPKSALTNGFLKADKEFSKYAEEINDFSGSCALITLIIGNKCFVANTGDSKAILSTDFGQNVLALSKEHKPFNETEHMRILQNGGELKSNYIIDSSGFKIEKGSYKIMPGNIPISRSLGNIHAKLEKFGGNPKIHIPDPEIKSFKIRQNYDFILMCSFGILEKFSIKETVELVWRGIYECELENIQEKIANGISVLMNEAVSLRCEDNITVVLIGFKNLTGPFNKVSKNVCS</sequence>
<dbReference type="GO" id="GO:0004722">
    <property type="term" value="F:protein serine/threonine phosphatase activity"/>
    <property type="evidence" value="ECO:0007669"/>
    <property type="project" value="UniProtKB-EC"/>
</dbReference>
<dbReference type="SMART" id="SM00332">
    <property type="entry name" value="PP2Cc"/>
    <property type="match status" value="1"/>
</dbReference>
<evidence type="ECO:0000256" key="8">
    <source>
        <dbReference type="ARBA" id="ARBA00022842"/>
    </source>
</evidence>
<evidence type="ECO:0000313" key="17">
    <source>
        <dbReference type="Proteomes" id="UP000187209"/>
    </source>
</evidence>
<comment type="similarity">
    <text evidence="4">Belongs to the PP2C family.</text>
</comment>
<dbReference type="AlphaFoldDB" id="A0A1R2CA54"/>
<dbReference type="GO" id="GO:0016020">
    <property type="term" value="C:membrane"/>
    <property type="evidence" value="ECO:0007669"/>
    <property type="project" value="UniProtKB-SubCell"/>
</dbReference>
<comment type="cofactor">
    <cofactor evidence="1">
        <name>Mn(2+)</name>
        <dbReference type="ChEBI" id="CHEBI:29035"/>
    </cofactor>
</comment>
<comment type="subcellular location">
    <subcellularLocation>
        <location evidence="3">Membrane</location>
    </subcellularLocation>
</comment>
<evidence type="ECO:0000256" key="14">
    <source>
        <dbReference type="SAM" id="MobiDB-lite"/>
    </source>
</evidence>
<dbReference type="InterPro" id="IPR036457">
    <property type="entry name" value="PPM-type-like_dom_sf"/>
</dbReference>
<keyword evidence="8" id="KW-0460">Magnesium</keyword>
<feature type="region of interest" description="Disordered" evidence="14">
    <location>
        <begin position="20"/>
        <end position="51"/>
    </location>
</feature>
<dbReference type="CDD" id="cd00143">
    <property type="entry name" value="PP2Cc"/>
    <property type="match status" value="1"/>
</dbReference>
<keyword evidence="17" id="KW-1185">Reference proteome</keyword>
<organism evidence="16 17">
    <name type="scientific">Stentor coeruleus</name>
    <dbReference type="NCBI Taxonomy" id="5963"/>
    <lineage>
        <taxon>Eukaryota</taxon>
        <taxon>Sar</taxon>
        <taxon>Alveolata</taxon>
        <taxon>Ciliophora</taxon>
        <taxon>Postciliodesmatophora</taxon>
        <taxon>Heterotrichea</taxon>
        <taxon>Heterotrichida</taxon>
        <taxon>Stentoridae</taxon>
        <taxon>Stentor</taxon>
    </lineage>
</organism>
<dbReference type="GO" id="GO:0046872">
    <property type="term" value="F:metal ion binding"/>
    <property type="evidence" value="ECO:0007669"/>
    <property type="project" value="UniProtKB-KW"/>
</dbReference>
<proteinExistence type="inferred from homology"/>
<dbReference type="SUPFAM" id="SSF81606">
    <property type="entry name" value="PP2C-like"/>
    <property type="match status" value="1"/>
</dbReference>
<evidence type="ECO:0000256" key="5">
    <source>
        <dbReference type="ARBA" id="ARBA00013081"/>
    </source>
</evidence>
<reference evidence="16 17" key="1">
    <citation type="submission" date="2016-11" db="EMBL/GenBank/DDBJ databases">
        <title>The macronuclear genome of Stentor coeruleus: a giant cell with tiny introns.</title>
        <authorList>
            <person name="Slabodnick M."/>
            <person name="Ruby J.G."/>
            <person name="Reiff S.B."/>
            <person name="Swart E.C."/>
            <person name="Gosai S."/>
            <person name="Prabakaran S."/>
            <person name="Witkowska E."/>
            <person name="Larue G.E."/>
            <person name="Fisher S."/>
            <person name="Freeman R.M."/>
            <person name="Gunawardena J."/>
            <person name="Chu W."/>
            <person name="Stover N.A."/>
            <person name="Gregory B.D."/>
            <person name="Nowacki M."/>
            <person name="Derisi J."/>
            <person name="Roy S.W."/>
            <person name="Marshall W.F."/>
            <person name="Sood P."/>
        </authorList>
    </citation>
    <scope>NUCLEOTIDE SEQUENCE [LARGE SCALE GENOMIC DNA]</scope>
    <source>
        <strain evidence="16">WM001</strain>
    </source>
</reference>
<evidence type="ECO:0000259" key="15">
    <source>
        <dbReference type="PROSITE" id="PS51746"/>
    </source>
</evidence>
<comment type="cofactor">
    <cofactor evidence="2">
        <name>Mg(2+)</name>
        <dbReference type="ChEBI" id="CHEBI:18420"/>
    </cofactor>
</comment>
<evidence type="ECO:0000256" key="4">
    <source>
        <dbReference type="ARBA" id="ARBA00006702"/>
    </source>
</evidence>
<keyword evidence="10" id="KW-0472">Membrane</keyword>
<evidence type="ECO:0000256" key="7">
    <source>
        <dbReference type="ARBA" id="ARBA00022801"/>
    </source>
</evidence>
<evidence type="ECO:0000256" key="3">
    <source>
        <dbReference type="ARBA" id="ARBA00004370"/>
    </source>
</evidence>
<name>A0A1R2CA54_9CILI</name>
<evidence type="ECO:0000256" key="12">
    <source>
        <dbReference type="ARBA" id="ARBA00047761"/>
    </source>
</evidence>
<gene>
    <name evidence="16" type="ORF">SteCoe_12731</name>
</gene>
<dbReference type="Proteomes" id="UP000187209">
    <property type="component" value="Unassembled WGS sequence"/>
</dbReference>
<feature type="domain" description="PPM-type phosphatase" evidence="15">
    <location>
        <begin position="112"/>
        <end position="400"/>
    </location>
</feature>
<dbReference type="InterPro" id="IPR001932">
    <property type="entry name" value="PPM-type_phosphatase-like_dom"/>
</dbReference>
<evidence type="ECO:0000256" key="6">
    <source>
        <dbReference type="ARBA" id="ARBA00022723"/>
    </source>
</evidence>
<dbReference type="EMBL" id="MPUH01000223">
    <property type="protein sequence ID" value="OMJ85888.1"/>
    <property type="molecule type" value="Genomic_DNA"/>
</dbReference>
<evidence type="ECO:0000256" key="1">
    <source>
        <dbReference type="ARBA" id="ARBA00001936"/>
    </source>
</evidence>
<comment type="catalytic activity">
    <reaction evidence="13">
        <text>O-phospho-L-threonyl-[protein] + H2O = L-threonyl-[protein] + phosphate</text>
        <dbReference type="Rhea" id="RHEA:47004"/>
        <dbReference type="Rhea" id="RHEA-COMP:11060"/>
        <dbReference type="Rhea" id="RHEA-COMP:11605"/>
        <dbReference type="ChEBI" id="CHEBI:15377"/>
        <dbReference type="ChEBI" id="CHEBI:30013"/>
        <dbReference type="ChEBI" id="CHEBI:43474"/>
        <dbReference type="ChEBI" id="CHEBI:61977"/>
        <dbReference type="EC" id="3.1.3.16"/>
    </reaction>
</comment>
<dbReference type="Gene3D" id="3.60.40.10">
    <property type="entry name" value="PPM-type phosphatase domain"/>
    <property type="match status" value="1"/>
</dbReference>
<protein>
    <recommendedName>
        <fullName evidence="5">protein-serine/threonine phosphatase</fullName>
        <ecNumber evidence="5">3.1.3.16</ecNumber>
    </recommendedName>
</protein>
<evidence type="ECO:0000256" key="9">
    <source>
        <dbReference type="ARBA" id="ARBA00022912"/>
    </source>
</evidence>
<dbReference type="PANTHER" id="PTHR13832">
    <property type="entry name" value="PROTEIN PHOSPHATASE 2C"/>
    <property type="match status" value="1"/>
</dbReference>
<evidence type="ECO:0000313" key="16">
    <source>
        <dbReference type="EMBL" id="OMJ85888.1"/>
    </source>
</evidence>
<dbReference type="OrthoDB" id="10264738at2759"/>
<evidence type="ECO:0000256" key="10">
    <source>
        <dbReference type="ARBA" id="ARBA00023136"/>
    </source>
</evidence>
<comment type="catalytic activity">
    <reaction evidence="12">
        <text>O-phospho-L-seryl-[protein] + H2O = L-seryl-[protein] + phosphate</text>
        <dbReference type="Rhea" id="RHEA:20629"/>
        <dbReference type="Rhea" id="RHEA-COMP:9863"/>
        <dbReference type="Rhea" id="RHEA-COMP:11604"/>
        <dbReference type="ChEBI" id="CHEBI:15377"/>
        <dbReference type="ChEBI" id="CHEBI:29999"/>
        <dbReference type="ChEBI" id="CHEBI:43474"/>
        <dbReference type="ChEBI" id="CHEBI:83421"/>
        <dbReference type="EC" id="3.1.3.16"/>
    </reaction>
</comment>
<keyword evidence="6" id="KW-0479">Metal-binding</keyword>
<evidence type="ECO:0000256" key="11">
    <source>
        <dbReference type="ARBA" id="ARBA00023211"/>
    </source>
</evidence>
<evidence type="ECO:0000256" key="13">
    <source>
        <dbReference type="ARBA" id="ARBA00048336"/>
    </source>
</evidence>
<dbReference type="InterPro" id="IPR015655">
    <property type="entry name" value="PP2C"/>
</dbReference>
<dbReference type="Pfam" id="PF00481">
    <property type="entry name" value="PP2C"/>
    <property type="match status" value="1"/>
</dbReference>
<dbReference type="EC" id="3.1.3.16" evidence="5"/>
<accession>A0A1R2CA54</accession>
<dbReference type="PROSITE" id="PS51746">
    <property type="entry name" value="PPM_2"/>
    <property type="match status" value="1"/>
</dbReference>
<keyword evidence="11" id="KW-0464">Manganese</keyword>
<keyword evidence="7" id="KW-0378">Hydrolase</keyword>
<dbReference type="PANTHER" id="PTHR13832:SF803">
    <property type="entry name" value="PROTEIN PHOSPHATASE 1G"/>
    <property type="match status" value="1"/>
</dbReference>
<comment type="caution">
    <text evidence="16">The sequence shown here is derived from an EMBL/GenBank/DDBJ whole genome shotgun (WGS) entry which is preliminary data.</text>
</comment>